<dbReference type="InterPro" id="IPR036726">
    <property type="entry name" value="GTP1_OBG_dom_sf"/>
</dbReference>
<evidence type="ECO:0000256" key="3">
    <source>
        <dbReference type="ARBA" id="ARBA00022723"/>
    </source>
</evidence>
<dbReference type="PANTHER" id="PTHR11702:SF31">
    <property type="entry name" value="MITOCHONDRIAL RIBOSOME-ASSOCIATED GTPASE 2"/>
    <property type="match status" value="1"/>
</dbReference>
<dbReference type="NCBIfam" id="NF008956">
    <property type="entry name" value="PRK12299.1"/>
    <property type="match status" value="1"/>
</dbReference>
<dbReference type="EMBL" id="MEVI01000001">
    <property type="protein sequence ID" value="OGC55689.1"/>
    <property type="molecule type" value="Genomic_DNA"/>
</dbReference>
<reference evidence="12 13" key="1">
    <citation type="journal article" date="2016" name="Nat. Commun.">
        <title>Thousands of microbial genomes shed light on interconnected biogeochemical processes in an aquifer system.</title>
        <authorList>
            <person name="Anantharaman K."/>
            <person name="Brown C.T."/>
            <person name="Hug L.A."/>
            <person name="Sharon I."/>
            <person name="Castelle C.J."/>
            <person name="Probst A.J."/>
            <person name="Thomas B.C."/>
            <person name="Singh A."/>
            <person name="Wilkins M.J."/>
            <person name="Karaoz U."/>
            <person name="Brodie E.L."/>
            <person name="Williams K.H."/>
            <person name="Hubbard S.S."/>
            <person name="Banfield J.F."/>
        </authorList>
    </citation>
    <scope>NUCLEOTIDE SEQUENCE [LARGE SCALE GENOMIC DNA]</scope>
</reference>
<comment type="caution">
    <text evidence="12">The sequence shown here is derived from an EMBL/GenBank/DDBJ whole genome shotgun (WGS) entry which is preliminary data.</text>
</comment>
<keyword evidence="4 8" id="KW-0547">Nucleotide-binding</keyword>
<proteinExistence type="inferred from homology"/>
<dbReference type="SUPFAM" id="SSF82051">
    <property type="entry name" value="Obg GTP-binding protein N-terminal domain"/>
    <property type="match status" value="1"/>
</dbReference>
<feature type="domain" description="Obg" evidence="11">
    <location>
        <begin position="1"/>
        <end position="161"/>
    </location>
</feature>
<comment type="subunit">
    <text evidence="8">Monomer.</text>
</comment>
<dbReference type="GO" id="GO:0005737">
    <property type="term" value="C:cytoplasm"/>
    <property type="evidence" value="ECO:0007669"/>
    <property type="project" value="UniProtKB-SubCell"/>
</dbReference>
<protein>
    <recommendedName>
        <fullName evidence="8">GTPase Obg</fullName>
        <ecNumber evidence="8">3.6.5.-</ecNumber>
    </recommendedName>
    <alternativeName>
        <fullName evidence="8">GTP-binding protein Obg</fullName>
    </alternativeName>
</protein>
<dbReference type="HAMAP" id="MF_01454">
    <property type="entry name" value="GTPase_Obg"/>
    <property type="match status" value="1"/>
</dbReference>
<comment type="function">
    <text evidence="8">An essential GTPase which binds GTP, GDP and possibly (p)ppGpp with moderate affinity, with high nucleotide exchange rates and a fairly low GTP hydrolysis rate. Plays a role in control of the cell cycle, stress response, ribosome biogenesis and in those bacteria that undergo differentiation, in morphogenesis control.</text>
</comment>
<dbReference type="PROSITE" id="PS51710">
    <property type="entry name" value="G_OBG"/>
    <property type="match status" value="1"/>
</dbReference>
<evidence type="ECO:0000259" key="10">
    <source>
        <dbReference type="PROSITE" id="PS51710"/>
    </source>
</evidence>
<sequence>MIDYARVKIKAGDGGDGVVHFRREKYVPKGGPDGGDGGRGGSAYLVANENLTTLMDFRAKSVFKAKDGEKGEKNNRTGASASDLYLEVPIGTLVKVVDRVHKREDLVADLTDVDEKLLIATGGAGGKGNFRFKSSTNQIPLQFTPGEKGEEKDLILEIKLIADVGLIGLPNAGKSTLLNSLTHASAKVGNYPFTTIEPNLGVMDVSSLGVSYALADLPGLIEGAASGKGLGDEFLRHVERTRLLVHMIDPFLADAVKSYKAIRKELEAYSKELSEKKEIVVINKIDLSEVKDEIPEIKKDFKKFKVDVLFVSAATGEGIEALKKKISEVMQTIPKPEKYKASLSKTYTLATLPNKRMVFKGKPNRMDF</sequence>
<feature type="coiled-coil region" evidence="9">
    <location>
        <begin position="252"/>
        <end position="279"/>
    </location>
</feature>
<dbReference type="PROSITE" id="PS00905">
    <property type="entry name" value="GTP1_OBG"/>
    <property type="match status" value="1"/>
</dbReference>
<feature type="binding site" evidence="8">
    <location>
        <begin position="193"/>
        <end position="197"/>
    </location>
    <ligand>
        <name>GTP</name>
        <dbReference type="ChEBI" id="CHEBI:37565"/>
    </ligand>
</feature>
<dbReference type="InterPro" id="IPR045086">
    <property type="entry name" value="OBG_GTPase"/>
</dbReference>
<dbReference type="Gene3D" id="2.70.210.12">
    <property type="entry name" value="GTP1/OBG domain"/>
    <property type="match status" value="1"/>
</dbReference>
<evidence type="ECO:0000256" key="9">
    <source>
        <dbReference type="SAM" id="Coils"/>
    </source>
</evidence>
<dbReference type="NCBIfam" id="TIGR02729">
    <property type="entry name" value="Obg_CgtA"/>
    <property type="match status" value="1"/>
</dbReference>
<keyword evidence="9" id="KW-0175">Coiled coil</keyword>
<dbReference type="Gene3D" id="3.40.50.300">
    <property type="entry name" value="P-loop containing nucleotide triphosphate hydrolases"/>
    <property type="match status" value="1"/>
</dbReference>
<dbReference type="InterPro" id="IPR014100">
    <property type="entry name" value="GTP-bd_Obg/CgtA"/>
</dbReference>
<dbReference type="PANTHER" id="PTHR11702">
    <property type="entry name" value="DEVELOPMENTALLY REGULATED GTP-BINDING PROTEIN-RELATED"/>
    <property type="match status" value="1"/>
</dbReference>
<name>A0A1F4VEV8_UNCKA</name>
<dbReference type="InterPro" id="IPR006169">
    <property type="entry name" value="GTP1_OBG_dom"/>
</dbReference>
<dbReference type="PRINTS" id="PR00326">
    <property type="entry name" value="GTP1OBG"/>
</dbReference>
<dbReference type="InterPro" id="IPR027417">
    <property type="entry name" value="P-loop_NTPase"/>
</dbReference>
<dbReference type="Pfam" id="PF01018">
    <property type="entry name" value="GTP1_OBG"/>
    <property type="match status" value="1"/>
</dbReference>
<evidence type="ECO:0000313" key="13">
    <source>
        <dbReference type="Proteomes" id="UP000176504"/>
    </source>
</evidence>
<evidence type="ECO:0000256" key="6">
    <source>
        <dbReference type="ARBA" id="ARBA00022842"/>
    </source>
</evidence>
<dbReference type="PIRSF" id="PIRSF002401">
    <property type="entry name" value="GTP_bd_Obg/CgtA"/>
    <property type="match status" value="1"/>
</dbReference>
<keyword evidence="5 8" id="KW-0378">Hydrolase</keyword>
<organism evidence="12 13">
    <name type="scientific">candidate division WWE3 bacterium RIFCSPLOWO2_01_FULL_41_18</name>
    <dbReference type="NCBI Taxonomy" id="1802625"/>
    <lineage>
        <taxon>Bacteria</taxon>
        <taxon>Katanobacteria</taxon>
    </lineage>
</organism>
<feature type="binding site" evidence="8">
    <location>
        <begin position="216"/>
        <end position="219"/>
    </location>
    <ligand>
        <name>GTP</name>
        <dbReference type="ChEBI" id="CHEBI:37565"/>
    </ligand>
</feature>
<dbReference type="InterPro" id="IPR006074">
    <property type="entry name" value="GTP1-OBG_CS"/>
</dbReference>
<dbReference type="InterPro" id="IPR031167">
    <property type="entry name" value="G_OBG"/>
</dbReference>
<dbReference type="CDD" id="cd01898">
    <property type="entry name" value="Obg"/>
    <property type="match status" value="1"/>
</dbReference>
<dbReference type="InterPro" id="IPR005225">
    <property type="entry name" value="Small_GTP-bd"/>
</dbReference>
<keyword evidence="7 8" id="KW-0342">GTP-binding</keyword>
<evidence type="ECO:0000256" key="1">
    <source>
        <dbReference type="ARBA" id="ARBA00007699"/>
    </source>
</evidence>
<feature type="binding site" evidence="8">
    <location>
        <position position="195"/>
    </location>
    <ligand>
        <name>Mg(2+)</name>
        <dbReference type="ChEBI" id="CHEBI:18420"/>
    </ligand>
</feature>
<dbReference type="NCBIfam" id="TIGR00231">
    <property type="entry name" value="small_GTP"/>
    <property type="match status" value="1"/>
</dbReference>
<evidence type="ECO:0000259" key="11">
    <source>
        <dbReference type="PROSITE" id="PS51883"/>
    </source>
</evidence>
<keyword evidence="2 8" id="KW-0963">Cytoplasm</keyword>
<dbReference type="FunFam" id="2.70.210.12:FF:000001">
    <property type="entry name" value="GTPase Obg"/>
    <property type="match status" value="1"/>
</dbReference>
<feature type="domain" description="OBG-type G" evidence="10">
    <location>
        <begin position="162"/>
        <end position="331"/>
    </location>
</feature>
<feature type="binding site" evidence="8">
    <location>
        <position position="175"/>
    </location>
    <ligand>
        <name>Mg(2+)</name>
        <dbReference type="ChEBI" id="CHEBI:18420"/>
    </ligand>
</feature>
<evidence type="ECO:0000256" key="2">
    <source>
        <dbReference type="ARBA" id="ARBA00022490"/>
    </source>
</evidence>
<evidence type="ECO:0000256" key="5">
    <source>
        <dbReference type="ARBA" id="ARBA00022801"/>
    </source>
</evidence>
<comment type="subcellular location">
    <subcellularLocation>
        <location evidence="8">Cytoplasm</location>
    </subcellularLocation>
</comment>
<dbReference type="GO" id="GO:0003924">
    <property type="term" value="F:GTPase activity"/>
    <property type="evidence" value="ECO:0007669"/>
    <property type="project" value="UniProtKB-UniRule"/>
</dbReference>
<feature type="binding site" evidence="8">
    <location>
        <begin position="168"/>
        <end position="175"/>
    </location>
    <ligand>
        <name>GTP</name>
        <dbReference type="ChEBI" id="CHEBI:37565"/>
    </ligand>
</feature>
<dbReference type="SUPFAM" id="SSF52540">
    <property type="entry name" value="P-loop containing nucleoside triphosphate hydrolases"/>
    <property type="match status" value="1"/>
</dbReference>
<dbReference type="EC" id="3.6.5.-" evidence="8"/>
<dbReference type="NCBIfam" id="NF008955">
    <property type="entry name" value="PRK12297.1"/>
    <property type="match status" value="1"/>
</dbReference>
<dbReference type="PROSITE" id="PS51883">
    <property type="entry name" value="OBG"/>
    <property type="match status" value="1"/>
</dbReference>
<dbReference type="Pfam" id="PF01926">
    <property type="entry name" value="MMR_HSR1"/>
    <property type="match status" value="1"/>
</dbReference>
<comment type="similarity">
    <text evidence="1 8">Belongs to the TRAFAC class OBG-HflX-like GTPase superfamily. OBG GTPase family.</text>
</comment>
<feature type="binding site" evidence="8">
    <location>
        <begin position="283"/>
        <end position="286"/>
    </location>
    <ligand>
        <name>GTP</name>
        <dbReference type="ChEBI" id="CHEBI:37565"/>
    </ligand>
</feature>
<dbReference type="GO" id="GO:0000287">
    <property type="term" value="F:magnesium ion binding"/>
    <property type="evidence" value="ECO:0007669"/>
    <property type="project" value="InterPro"/>
</dbReference>
<feature type="binding site" evidence="8">
    <location>
        <begin position="312"/>
        <end position="314"/>
    </location>
    <ligand>
        <name>GTP</name>
        <dbReference type="ChEBI" id="CHEBI:37565"/>
    </ligand>
</feature>
<keyword evidence="3 8" id="KW-0479">Metal-binding</keyword>
<gene>
    <name evidence="8" type="primary">obg</name>
    <name evidence="12" type="ORF">A3A78_01455</name>
</gene>
<evidence type="ECO:0000256" key="4">
    <source>
        <dbReference type="ARBA" id="ARBA00022741"/>
    </source>
</evidence>
<dbReference type="GO" id="GO:0005525">
    <property type="term" value="F:GTP binding"/>
    <property type="evidence" value="ECO:0007669"/>
    <property type="project" value="UniProtKB-UniRule"/>
</dbReference>
<accession>A0A1F4VEV8</accession>
<evidence type="ECO:0000313" key="12">
    <source>
        <dbReference type="EMBL" id="OGC55689.1"/>
    </source>
</evidence>
<evidence type="ECO:0000256" key="7">
    <source>
        <dbReference type="ARBA" id="ARBA00023134"/>
    </source>
</evidence>
<dbReference type="GO" id="GO:0042254">
    <property type="term" value="P:ribosome biogenesis"/>
    <property type="evidence" value="ECO:0007669"/>
    <property type="project" value="UniProtKB-UniRule"/>
</dbReference>
<dbReference type="Proteomes" id="UP000176504">
    <property type="component" value="Unassembled WGS sequence"/>
</dbReference>
<dbReference type="AlphaFoldDB" id="A0A1F4VEV8"/>
<evidence type="ECO:0000256" key="8">
    <source>
        <dbReference type="HAMAP-Rule" id="MF_01454"/>
    </source>
</evidence>
<dbReference type="InterPro" id="IPR006073">
    <property type="entry name" value="GTP-bd"/>
</dbReference>
<comment type="cofactor">
    <cofactor evidence="8">
        <name>Mg(2+)</name>
        <dbReference type="ChEBI" id="CHEBI:18420"/>
    </cofactor>
</comment>
<keyword evidence="6 8" id="KW-0460">Magnesium</keyword>